<accession>A0ACD5AJF3</accession>
<proteinExistence type="predicted"/>
<organism evidence="1 2">
    <name type="scientific">Streptomyces citrinus</name>
    <dbReference type="NCBI Taxonomy" id="3118173"/>
    <lineage>
        <taxon>Bacteria</taxon>
        <taxon>Bacillati</taxon>
        <taxon>Actinomycetota</taxon>
        <taxon>Actinomycetes</taxon>
        <taxon>Kitasatosporales</taxon>
        <taxon>Streptomycetaceae</taxon>
        <taxon>Streptomyces</taxon>
    </lineage>
</organism>
<protein>
    <submittedName>
        <fullName evidence="1">Alpha/beta hydrolase</fullName>
    </submittedName>
</protein>
<gene>
    <name evidence="1" type="ORF">V2W30_31330</name>
</gene>
<keyword evidence="1" id="KW-0378">Hydrolase</keyword>
<reference evidence="1" key="1">
    <citation type="journal article" date="2025" name="Int. J. Syst. Evol. Microbiol.">
        <title>Streptomyces citrinus sp. nov., with yellow diffusible pigment.</title>
        <authorList>
            <person name="He Y."/>
            <person name="Yang E."/>
            <person name="Xu J."/>
            <person name="Sun Y."/>
            <person name="Sun L."/>
        </authorList>
    </citation>
    <scope>NUCLEOTIDE SEQUENCE</scope>
    <source>
        <strain evidence="1">Q6</strain>
    </source>
</reference>
<evidence type="ECO:0000313" key="2">
    <source>
        <dbReference type="Proteomes" id="UP001432251"/>
    </source>
</evidence>
<dbReference type="EMBL" id="CP146022">
    <property type="protein sequence ID" value="WWQ67385.1"/>
    <property type="molecule type" value="Genomic_DNA"/>
</dbReference>
<evidence type="ECO:0000313" key="1">
    <source>
        <dbReference type="EMBL" id="WWQ67385.1"/>
    </source>
</evidence>
<sequence>MDIDKDIETSTTARRSALTIAGRTLSYVDFGGPGRPLLALHGHMSEGMSYADLAARLAPEWRVIAPDQRGHGASDRAADYSREGYLEDVEALLDHLGLDRVALLGHSLGAINAYQFAARRPDRVTALINAEGCAALGLDGANPLAFVLNFPERPAPSKEEFVAGLGPFAAHFEPLVHQLPDGTWGLPFHPRDIHDSEDRVHGDHWADWTASACPALLVRGSKGGVLPADQARQMIARRPHTRLVELETDHFVYAGDPVGFADAVRDFLRTTPAR</sequence>
<name>A0ACD5AJF3_9ACTN</name>
<keyword evidence="2" id="KW-1185">Reference proteome</keyword>
<dbReference type="Proteomes" id="UP001432251">
    <property type="component" value="Chromosome"/>
</dbReference>